<protein>
    <recommendedName>
        <fullName evidence="2">ubiquitinyl hydrolase 1</fullName>
        <ecNumber evidence="2">3.4.19.12</ecNumber>
    </recommendedName>
</protein>
<evidence type="ECO:0000256" key="3">
    <source>
        <dbReference type="ARBA" id="ARBA00022801"/>
    </source>
</evidence>
<feature type="compositionally biased region" description="Pro residues" evidence="4">
    <location>
        <begin position="14"/>
        <end position="23"/>
    </location>
</feature>
<dbReference type="AlphaFoldDB" id="A0A8B9QC10"/>
<dbReference type="Gene3D" id="3.90.70.10">
    <property type="entry name" value="Cysteine proteinases"/>
    <property type="match status" value="1"/>
</dbReference>
<dbReference type="PROSITE" id="PS00973">
    <property type="entry name" value="USP_2"/>
    <property type="match status" value="1"/>
</dbReference>
<dbReference type="GO" id="GO:0016579">
    <property type="term" value="P:protein deubiquitination"/>
    <property type="evidence" value="ECO:0007669"/>
    <property type="project" value="InterPro"/>
</dbReference>
<dbReference type="PANTHER" id="PTHR21646:SF20">
    <property type="entry name" value="UBIQUITIN CARBOXYL-TERMINAL HYDROLASE 43"/>
    <property type="match status" value="1"/>
</dbReference>
<sequence>MGRGGARARGTFPERPPPCPPPTPPCSLFGSIQEEVVQDAESVRLQQQAHQQQHSCTLDECFQLYTKEEQLAPDDAWRCPHCKVLQQGTVKLSLWTLPDILIIHLKRFRQVAERRHKLTTLVRFPLRGLDMSCQLDYLYDLYAVCNHHGSMQGGHYTAYCCNSLDGRWYSYDDSTVEGVQEDEVSTRSAYILFYQRRNAIPAWSASSSVRGEQGDGGGGRVGGSGDGIGTEVEVGLGK</sequence>
<comment type="catalytic activity">
    <reaction evidence="1">
        <text>Thiol-dependent hydrolysis of ester, thioester, amide, peptide and isopeptide bonds formed by the C-terminal Gly of ubiquitin (a 76-residue protein attached to proteins as an intracellular targeting signal).</text>
        <dbReference type="EC" id="3.4.19.12"/>
    </reaction>
</comment>
<feature type="region of interest" description="Disordered" evidence="4">
    <location>
        <begin position="208"/>
        <end position="238"/>
    </location>
</feature>
<evidence type="ECO:0000313" key="6">
    <source>
        <dbReference type="Ensembl" id="ENSAOWP00000023368.1"/>
    </source>
</evidence>
<feature type="domain" description="USP" evidence="5">
    <location>
        <begin position="1"/>
        <end position="197"/>
    </location>
</feature>
<dbReference type="EC" id="3.4.19.12" evidence="2"/>
<dbReference type="InterPro" id="IPR001394">
    <property type="entry name" value="Peptidase_C19_UCH"/>
</dbReference>
<dbReference type="InterPro" id="IPR028889">
    <property type="entry name" value="USP"/>
</dbReference>
<dbReference type="FunFam" id="3.90.70.10:FF:000048">
    <property type="entry name" value="Ubiquitin carboxyl-terminal hydrolase 31"/>
    <property type="match status" value="1"/>
</dbReference>
<organism evidence="6 7">
    <name type="scientific">Apteryx owenii</name>
    <name type="common">Little spotted kiwi</name>
    <dbReference type="NCBI Taxonomy" id="8824"/>
    <lineage>
        <taxon>Eukaryota</taxon>
        <taxon>Metazoa</taxon>
        <taxon>Chordata</taxon>
        <taxon>Craniata</taxon>
        <taxon>Vertebrata</taxon>
        <taxon>Euteleostomi</taxon>
        <taxon>Archelosauria</taxon>
        <taxon>Archosauria</taxon>
        <taxon>Dinosauria</taxon>
        <taxon>Saurischia</taxon>
        <taxon>Theropoda</taxon>
        <taxon>Coelurosauria</taxon>
        <taxon>Aves</taxon>
        <taxon>Palaeognathae</taxon>
        <taxon>Apterygiformes</taxon>
        <taxon>Apterygidae</taxon>
        <taxon>Apteryx</taxon>
    </lineage>
</organism>
<accession>A0A8B9QC10</accession>
<dbReference type="SUPFAM" id="SSF54001">
    <property type="entry name" value="Cysteine proteinases"/>
    <property type="match status" value="1"/>
</dbReference>
<feature type="compositionally biased region" description="Gly residues" evidence="4">
    <location>
        <begin position="214"/>
        <end position="228"/>
    </location>
</feature>
<keyword evidence="3" id="KW-0378">Hydrolase</keyword>
<feature type="region of interest" description="Disordered" evidence="4">
    <location>
        <begin position="1"/>
        <end position="23"/>
    </location>
</feature>
<dbReference type="Ensembl" id="ENSAOWT00000026468.1">
    <property type="protein sequence ID" value="ENSAOWP00000023368.1"/>
    <property type="gene ID" value="ENSAOWG00000015769.1"/>
</dbReference>
<evidence type="ECO:0000256" key="2">
    <source>
        <dbReference type="ARBA" id="ARBA00012759"/>
    </source>
</evidence>
<dbReference type="CDD" id="cd02674">
    <property type="entry name" value="Peptidase_C19R"/>
    <property type="match status" value="1"/>
</dbReference>
<dbReference type="PROSITE" id="PS50235">
    <property type="entry name" value="USP_3"/>
    <property type="match status" value="1"/>
</dbReference>
<dbReference type="InterPro" id="IPR018200">
    <property type="entry name" value="USP_CS"/>
</dbReference>
<reference evidence="6" key="1">
    <citation type="submission" date="2025-08" db="UniProtKB">
        <authorList>
            <consortium name="Ensembl"/>
        </authorList>
    </citation>
    <scope>IDENTIFICATION</scope>
</reference>
<proteinExistence type="predicted"/>
<evidence type="ECO:0000256" key="4">
    <source>
        <dbReference type="SAM" id="MobiDB-lite"/>
    </source>
</evidence>
<dbReference type="GO" id="GO:0004843">
    <property type="term" value="F:cysteine-type deubiquitinase activity"/>
    <property type="evidence" value="ECO:0007669"/>
    <property type="project" value="UniProtKB-EC"/>
</dbReference>
<dbReference type="PANTHER" id="PTHR21646">
    <property type="entry name" value="UBIQUITIN CARBOXYL-TERMINAL HYDROLASE"/>
    <property type="match status" value="1"/>
</dbReference>
<reference evidence="6" key="2">
    <citation type="submission" date="2025-09" db="UniProtKB">
        <authorList>
            <consortium name="Ensembl"/>
        </authorList>
    </citation>
    <scope>IDENTIFICATION</scope>
</reference>
<dbReference type="Pfam" id="PF00443">
    <property type="entry name" value="UCH"/>
    <property type="match status" value="1"/>
</dbReference>
<dbReference type="InterPro" id="IPR038765">
    <property type="entry name" value="Papain-like_cys_pep_sf"/>
</dbReference>
<evidence type="ECO:0000313" key="7">
    <source>
        <dbReference type="Proteomes" id="UP000694424"/>
    </source>
</evidence>
<evidence type="ECO:0000259" key="5">
    <source>
        <dbReference type="PROSITE" id="PS50235"/>
    </source>
</evidence>
<dbReference type="InterPro" id="IPR050185">
    <property type="entry name" value="Ub_carboxyl-term_hydrolase"/>
</dbReference>
<name>A0A8B9QC10_APTOW</name>
<dbReference type="Proteomes" id="UP000694424">
    <property type="component" value="Unplaced"/>
</dbReference>
<keyword evidence="7" id="KW-1185">Reference proteome</keyword>
<evidence type="ECO:0000256" key="1">
    <source>
        <dbReference type="ARBA" id="ARBA00000707"/>
    </source>
</evidence>